<dbReference type="Proteomes" id="UP001177021">
    <property type="component" value="Unassembled WGS sequence"/>
</dbReference>
<evidence type="ECO:0000313" key="2">
    <source>
        <dbReference type="Proteomes" id="UP001177021"/>
    </source>
</evidence>
<reference evidence="1" key="1">
    <citation type="submission" date="2023-10" db="EMBL/GenBank/DDBJ databases">
        <authorList>
            <person name="Rodriguez Cubillos JULIANA M."/>
            <person name="De Vega J."/>
        </authorList>
    </citation>
    <scope>NUCLEOTIDE SEQUENCE</scope>
</reference>
<sequence length="121" mass="13564">MQNNIDKRKIKLLNQISYTMAKTIAFLVLVLLVAAILNGYSVEGAGRGNQLEKDGPVYESQKATPPLWMQSFSLWNNICFRCEIDPAGCPGDYFKLWCPPNKDQLQTTATKTDNPKAENLP</sequence>
<comment type="caution">
    <text evidence="1">The sequence shown here is derived from an EMBL/GenBank/DDBJ whole genome shotgun (WGS) entry which is preliminary data.</text>
</comment>
<name>A0ACB0M2E7_TRIPR</name>
<dbReference type="EMBL" id="CASHSV030000716">
    <property type="protein sequence ID" value="CAJ2675370.1"/>
    <property type="molecule type" value="Genomic_DNA"/>
</dbReference>
<protein>
    <submittedName>
        <fullName evidence="1">Uncharacterized protein</fullName>
    </submittedName>
</protein>
<keyword evidence="2" id="KW-1185">Reference proteome</keyword>
<evidence type="ECO:0000313" key="1">
    <source>
        <dbReference type="EMBL" id="CAJ2675370.1"/>
    </source>
</evidence>
<proteinExistence type="predicted"/>
<organism evidence="1 2">
    <name type="scientific">Trifolium pratense</name>
    <name type="common">Red clover</name>
    <dbReference type="NCBI Taxonomy" id="57577"/>
    <lineage>
        <taxon>Eukaryota</taxon>
        <taxon>Viridiplantae</taxon>
        <taxon>Streptophyta</taxon>
        <taxon>Embryophyta</taxon>
        <taxon>Tracheophyta</taxon>
        <taxon>Spermatophyta</taxon>
        <taxon>Magnoliopsida</taxon>
        <taxon>eudicotyledons</taxon>
        <taxon>Gunneridae</taxon>
        <taxon>Pentapetalae</taxon>
        <taxon>rosids</taxon>
        <taxon>fabids</taxon>
        <taxon>Fabales</taxon>
        <taxon>Fabaceae</taxon>
        <taxon>Papilionoideae</taxon>
        <taxon>50 kb inversion clade</taxon>
        <taxon>NPAAA clade</taxon>
        <taxon>Hologalegina</taxon>
        <taxon>IRL clade</taxon>
        <taxon>Trifolieae</taxon>
        <taxon>Trifolium</taxon>
    </lineage>
</organism>
<gene>
    <name evidence="1" type="ORF">MILVUS5_LOCUS38412</name>
</gene>
<accession>A0ACB0M2E7</accession>